<reference evidence="1" key="1">
    <citation type="submission" date="2020-04" db="EMBL/GenBank/DDBJ databases">
        <title>A chromosome-scale assembly and high-density genetic map of the yellow drum (Nibea albiflora) genome.</title>
        <authorList>
            <person name="Xu D."/>
            <person name="Zhang W."/>
            <person name="Chen R."/>
            <person name="Tan P."/>
            <person name="Wang L."/>
            <person name="Song H."/>
            <person name="Tian L."/>
            <person name="Zhu Q."/>
            <person name="Wang B."/>
        </authorList>
    </citation>
    <scope>NUCLEOTIDE SEQUENCE</scope>
    <source>
        <strain evidence="1">ZJHYS-2018</strain>
    </source>
</reference>
<accession>A0ACB7EUC8</accession>
<dbReference type="EMBL" id="CM024810">
    <property type="protein sequence ID" value="KAG8005461.1"/>
    <property type="molecule type" value="Genomic_DNA"/>
</dbReference>
<evidence type="ECO:0000313" key="1">
    <source>
        <dbReference type="EMBL" id="KAG8005461.1"/>
    </source>
</evidence>
<protein>
    <submittedName>
        <fullName evidence="1">Cathepsin E</fullName>
    </submittedName>
</protein>
<comment type="caution">
    <text evidence="1">The sequence shown here is derived from an EMBL/GenBank/DDBJ whole genome shotgun (WGS) entry which is preliminary data.</text>
</comment>
<name>A0ACB7EUC8_NIBAL</name>
<evidence type="ECO:0000313" key="2">
    <source>
        <dbReference type="Proteomes" id="UP000805704"/>
    </source>
</evidence>
<organism evidence="1 2">
    <name type="scientific">Nibea albiflora</name>
    <name type="common">Yellow drum</name>
    <name type="synonym">Corvina albiflora</name>
    <dbReference type="NCBI Taxonomy" id="240163"/>
    <lineage>
        <taxon>Eukaryota</taxon>
        <taxon>Metazoa</taxon>
        <taxon>Chordata</taxon>
        <taxon>Craniata</taxon>
        <taxon>Vertebrata</taxon>
        <taxon>Euteleostomi</taxon>
        <taxon>Actinopterygii</taxon>
        <taxon>Neopterygii</taxon>
        <taxon>Teleostei</taxon>
        <taxon>Neoteleostei</taxon>
        <taxon>Acanthomorphata</taxon>
        <taxon>Eupercaria</taxon>
        <taxon>Sciaenidae</taxon>
        <taxon>Nibea</taxon>
    </lineage>
</organism>
<gene>
    <name evidence="1" type="primary">CTSE</name>
    <name evidence="1" type="ORF">GBF38_001282</name>
</gene>
<sequence>MFGIHYGSGHLLGVMARDVLKIGDLKVLNQEFGESVYEPGSVFVMARFDGVLGMGYPSLAEILGNPVFDNMLAQKTVDEPVFSFYLGRRTSNNPEGELLLGGKDESLYTGPINWVPVTAKGYWQIKLDSVAVQGASSFCPHGCQAIVDTGTSLIAGPTYDILSLQQLIGATPTNIGEYLIDCVRLSSLPHVTLVLGGTEYTLTAEHYVRKEMLGDRELCFSGFQAVDIVSPEGPLWILGDVFLSEFYSIFDRGQDRVGFARAKHATEG</sequence>
<dbReference type="Proteomes" id="UP000805704">
    <property type="component" value="Chromosome 22"/>
</dbReference>
<proteinExistence type="predicted"/>
<keyword evidence="2" id="KW-1185">Reference proteome</keyword>